<evidence type="ECO:0000256" key="9">
    <source>
        <dbReference type="ARBA" id="ARBA00023102"/>
    </source>
</evidence>
<dbReference type="HAMAP" id="MF_01023">
    <property type="entry name" value="HisC_aminotrans_2"/>
    <property type="match status" value="1"/>
</dbReference>
<comment type="cofactor">
    <cofactor evidence="1 11">
        <name>pyridoxal 5'-phosphate</name>
        <dbReference type="ChEBI" id="CHEBI:597326"/>
    </cofactor>
</comment>
<dbReference type="Proteomes" id="UP000027665">
    <property type="component" value="Unassembled WGS sequence"/>
</dbReference>
<dbReference type="InterPro" id="IPR015421">
    <property type="entry name" value="PyrdxlP-dep_Trfase_major"/>
</dbReference>
<keyword evidence="8 11" id="KW-0663">Pyridoxal phosphate</keyword>
<reference evidence="13 14" key="1">
    <citation type="submission" date="2014-04" db="EMBL/GenBank/DDBJ databases">
        <title>Draft Genome Sequence of Synergistes jonesii.</title>
        <authorList>
            <person name="Coil D.A."/>
            <person name="Eisen J.A."/>
            <person name="Holland-Moritz H.E."/>
        </authorList>
    </citation>
    <scope>NUCLEOTIDE SEQUENCE [LARGE SCALE GENOMIC DNA]</scope>
    <source>
        <strain evidence="13 14">78-1</strain>
    </source>
</reference>
<comment type="pathway">
    <text evidence="2 11">Amino-acid biosynthesis; L-histidine biosynthesis; L-histidine from 5-phospho-alpha-D-ribose 1-diphosphate: step 7/9.</text>
</comment>
<organism evidence="13 14">
    <name type="scientific">Synergistes jonesii</name>
    <dbReference type="NCBI Taxonomy" id="2754"/>
    <lineage>
        <taxon>Bacteria</taxon>
        <taxon>Thermotogati</taxon>
        <taxon>Synergistota</taxon>
        <taxon>Synergistia</taxon>
        <taxon>Synergistales</taxon>
        <taxon>Synergistaceae</taxon>
        <taxon>Synergistes</taxon>
    </lineage>
</organism>
<dbReference type="RefSeq" id="WP_037975790.1">
    <property type="nucleotide sequence ID" value="NZ_JMKI01000027.1"/>
</dbReference>
<accession>A0A073ISI0</accession>
<dbReference type="Gene3D" id="3.90.1150.10">
    <property type="entry name" value="Aspartate Aminotransferase, domain 1"/>
    <property type="match status" value="1"/>
</dbReference>
<evidence type="ECO:0000256" key="7">
    <source>
        <dbReference type="ARBA" id="ARBA00022679"/>
    </source>
</evidence>
<keyword evidence="7 11" id="KW-0808">Transferase</keyword>
<evidence type="ECO:0000256" key="8">
    <source>
        <dbReference type="ARBA" id="ARBA00022898"/>
    </source>
</evidence>
<dbReference type="eggNOG" id="COG0079">
    <property type="taxonomic scope" value="Bacteria"/>
</dbReference>
<dbReference type="PANTHER" id="PTHR43643:SF6">
    <property type="entry name" value="HISTIDINOL-PHOSPHATE AMINOTRANSFERASE"/>
    <property type="match status" value="1"/>
</dbReference>
<dbReference type="EC" id="2.6.1.9" evidence="11"/>
<dbReference type="InterPro" id="IPR004839">
    <property type="entry name" value="Aminotransferase_I/II_large"/>
</dbReference>
<evidence type="ECO:0000313" key="14">
    <source>
        <dbReference type="Proteomes" id="UP000027665"/>
    </source>
</evidence>
<keyword evidence="6 11" id="KW-0028">Amino-acid biosynthesis</keyword>
<sequence length="358" mass="38957">MPEDLKEYFEKLTRPSVRNVAPYDAAPISEPKIILSANENNAGVPKGALEAMRAALEKGNRYPDSRNTALRKKLAARFGLAPEQIITSNGLDGMFTMLSRAFLDKGDEVVCGECTFGVYASNAAIAGAKVVKVPLSAAFEQEPAKFAEAVTPATKMLFFCNPNNPTGTLAETAGIRAMLGKIPRHVIVILDQAYAEFSGADDAEPFSLLKDFPNLMICRTFSKIFALAGLRVGWGAAHPMLIDCLYRVREPYCVTAAAEAGASAALDEEAFLSETRTRTAEEREKLSAVLKERGIRFVPSRANFILMFPGEKGDALRTALEEKGIAARFMTCRGMPAVRLSIGLPEENKEVEKILRSL</sequence>
<protein>
    <recommendedName>
        <fullName evidence="11">Histidinol-phosphate aminotransferase</fullName>
        <ecNumber evidence="11">2.6.1.9</ecNumber>
    </recommendedName>
    <alternativeName>
        <fullName evidence="11">Imidazole acetol-phosphate transaminase</fullName>
    </alternativeName>
</protein>
<dbReference type="Gene3D" id="3.40.640.10">
    <property type="entry name" value="Type I PLP-dependent aspartate aminotransferase-like (Major domain)"/>
    <property type="match status" value="1"/>
</dbReference>
<evidence type="ECO:0000256" key="5">
    <source>
        <dbReference type="ARBA" id="ARBA00022576"/>
    </source>
</evidence>
<dbReference type="GO" id="GO:0030170">
    <property type="term" value="F:pyridoxal phosphate binding"/>
    <property type="evidence" value="ECO:0007669"/>
    <property type="project" value="InterPro"/>
</dbReference>
<evidence type="ECO:0000256" key="6">
    <source>
        <dbReference type="ARBA" id="ARBA00022605"/>
    </source>
</evidence>
<dbReference type="Pfam" id="PF00155">
    <property type="entry name" value="Aminotran_1_2"/>
    <property type="match status" value="1"/>
</dbReference>
<evidence type="ECO:0000256" key="11">
    <source>
        <dbReference type="HAMAP-Rule" id="MF_01023"/>
    </source>
</evidence>
<comment type="catalytic activity">
    <reaction evidence="10 11">
        <text>L-histidinol phosphate + 2-oxoglutarate = 3-(imidazol-4-yl)-2-oxopropyl phosphate + L-glutamate</text>
        <dbReference type="Rhea" id="RHEA:23744"/>
        <dbReference type="ChEBI" id="CHEBI:16810"/>
        <dbReference type="ChEBI" id="CHEBI:29985"/>
        <dbReference type="ChEBI" id="CHEBI:57766"/>
        <dbReference type="ChEBI" id="CHEBI:57980"/>
        <dbReference type="EC" id="2.6.1.9"/>
    </reaction>
</comment>
<dbReference type="InterPro" id="IPR005861">
    <property type="entry name" value="HisP_aminotrans"/>
</dbReference>
<evidence type="ECO:0000256" key="3">
    <source>
        <dbReference type="ARBA" id="ARBA00007970"/>
    </source>
</evidence>
<evidence type="ECO:0000256" key="1">
    <source>
        <dbReference type="ARBA" id="ARBA00001933"/>
    </source>
</evidence>
<gene>
    <name evidence="11" type="primary">hisC</name>
    <name evidence="13" type="ORF">EH55_03760</name>
</gene>
<feature type="modified residue" description="N6-(pyridoxal phosphate)lysine" evidence="11">
    <location>
        <position position="223"/>
    </location>
</feature>
<dbReference type="AlphaFoldDB" id="A0A073ISI0"/>
<dbReference type="GO" id="GO:0004400">
    <property type="term" value="F:histidinol-phosphate transaminase activity"/>
    <property type="evidence" value="ECO:0007669"/>
    <property type="project" value="UniProtKB-UniRule"/>
</dbReference>
<comment type="caution">
    <text evidence="13">The sequence shown here is derived from an EMBL/GenBank/DDBJ whole genome shotgun (WGS) entry which is preliminary data.</text>
</comment>
<dbReference type="GO" id="GO:0000105">
    <property type="term" value="P:L-histidine biosynthetic process"/>
    <property type="evidence" value="ECO:0007669"/>
    <property type="project" value="UniProtKB-UniRule"/>
</dbReference>
<dbReference type="CDD" id="cd00609">
    <property type="entry name" value="AAT_like"/>
    <property type="match status" value="1"/>
</dbReference>
<dbReference type="STRING" id="2754.EH55_03760"/>
<evidence type="ECO:0000256" key="4">
    <source>
        <dbReference type="ARBA" id="ARBA00011738"/>
    </source>
</evidence>
<keyword evidence="5 11" id="KW-0032">Aminotransferase</keyword>
<dbReference type="UniPathway" id="UPA00031">
    <property type="reaction ID" value="UER00012"/>
</dbReference>
<dbReference type="InterPro" id="IPR015424">
    <property type="entry name" value="PyrdxlP-dep_Trfase"/>
</dbReference>
<comment type="similarity">
    <text evidence="3 11">Belongs to the class-II pyridoxal-phosphate-dependent aminotransferase family. Histidinol-phosphate aminotransferase subfamily.</text>
</comment>
<evidence type="ECO:0000256" key="10">
    <source>
        <dbReference type="ARBA" id="ARBA00047481"/>
    </source>
</evidence>
<dbReference type="PANTHER" id="PTHR43643">
    <property type="entry name" value="HISTIDINOL-PHOSPHATE AMINOTRANSFERASE 2"/>
    <property type="match status" value="1"/>
</dbReference>
<name>A0A073ISI0_9BACT</name>
<evidence type="ECO:0000313" key="13">
    <source>
        <dbReference type="EMBL" id="KEJ92421.1"/>
    </source>
</evidence>
<dbReference type="NCBIfam" id="TIGR01141">
    <property type="entry name" value="hisC"/>
    <property type="match status" value="1"/>
</dbReference>
<proteinExistence type="inferred from homology"/>
<comment type="subunit">
    <text evidence="4 11">Homodimer.</text>
</comment>
<dbReference type="SUPFAM" id="SSF53383">
    <property type="entry name" value="PLP-dependent transferases"/>
    <property type="match status" value="1"/>
</dbReference>
<dbReference type="InterPro" id="IPR015422">
    <property type="entry name" value="PyrdxlP-dep_Trfase_small"/>
</dbReference>
<dbReference type="InterPro" id="IPR050106">
    <property type="entry name" value="HistidinolP_aminotransfase"/>
</dbReference>
<dbReference type="OrthoDB" id="9813612at2"/>
<feature type="domain" description="Aminotransferase class I/classII large" evidence="12">
    <location>
        <begin position="31"/>
        <end position="348"/>
    </location>
</feature>
<keyword evidence="14" id="KW-1185">Reference proteome</keyword>
<evidence type="ECO:0000256" key="2">
    <source>
        <dbReference type="ARBA" id="ARBA00005011"/>
    </source>
</evidence>
<keyword evidence="9 11" id="KW-0368">Histidine biosynthesis</keyword>
<dbReference type="GeneID" id="90983456"/>
<evidence type="ECO:0000259" key="12">
    <source>
        <dbReference type="Pfam" id="PF00155"/>
    </source>
</evidence>
<dbReference type="EMBL" id="JMKI01000027">
    <property type="protein sequence ID" value="KEJ92421.1"/>
    <property type="molecule type" value="Genomic_DNA"/>
</dbReference>